<dbReference type="InterPro" id="IPR012337">
    <property type="entry name" value="RNaseH-like_sf"/>
</dbReference>
<feature type="region of interest" description="Disordered" evidence="1">
    <location>
        <begin position="110"/>
        <end position="134"/>
    </location>
</feature>
<comment type="caution">
    <text evidence="2">The sequence shown here is derived from an EMBL/GenBank/DDBJ whole genome shotgun (WGS) entry which is preliminary data.</text>
</comment>
<protein>
    <submittedName>
        <fullName evidence="2">Uncharacterized protein</fullName>
    </submittedName>
</protein>
<organism evidence="2 3">
    <name type="scientific">Adineta steineri</name>
    <dbReference type="NCBI Taxonomy" id="433720"/>
    <lineage>
        <taxon>Eukaryota</taxon>
        <taxon>Metazoa</taxon>
        <taxon>Spiralia</taxon>
        <taxon>Gnathifera</taxon>
        <taxon>Rotifera</taxon>
        <taxon>Eurotatoria</taxon>
        <taxon>Bdelloidea</taxon>
        <taxon>Adinetida</taxon>
        <taxon>Adinetidae</taxon>
        <taxon>Adineta</taxon>
    </lineage>
</organism>
<dbReference type="Proteomes" id="UP000663881">
    <property type="component" value="Unassembled WGS sequence"/>
</dbReference>
<evidence type="ECO:0000313" key="3">
    <source>
        <dbReference type="Proteomes" id="UP000663881"/>
    </source>
</evidence>
<proteinExistence type="predicted"/>
<dbReference type="SUPFAM" id="SSF53098">
    <property type="entry name" value="Ribonuclease H-like"/>
    <property type="match status" value="1"/>
</dbReference>
<sequence>IAPDFWQSKYSQQSYLGLNITYVDINNKFKSIDLFCRPFSGIKSYDLILDFLNIQLAEFGISLSDVNIITDRGTNFLKAFAKYDLICCFGHRLNNVLKVCFFLSTDQEEEKNNQASSKDNICSTAKPTSPRNSA</sequence>
<feature type="compositionally biased region" description="Polar residues" evidence="1">
    <location>
        <begin position="113"/>
        <end position="134"/>
    </location>
</feature>
<reference evidence="2" key="1">
    <citation type="submission" date="2021-02" db="EMBL/GenBank/DDBJ databases">
        <authorList>
            <person name="Nowell W R."/>
        </authorList>
    </citation>
    <scope>NUCLEOTIDE SEQUENCE</scope>
</reference>
<dbReference type="EMBL" id="CAJOAY010032076">
    <property type="protein sequence ID" value="CAF4430062.1"/>
    <property type="molecule type" value="Genomic_DNA"/>
</dbReference>
<feature type="non-terminal residue" evidence="2">
    <location>
        <position position="1"/>
    </location>
</feature>
<name>A0A820R486_9BILA</name>
<accession>A0A820R486</accession>
<evidence type="ECO:0000256" key="1">
    <source>
        <dbReference type="SAM" id="MobiDB-lite"/>
    </source>
</evidence>
<evidence type="ECO:0000313" key="2">
    <source>
        <dbReference type="EMBL" id="CAF4430062.1"/>
    </source>
</evidence>
<feature type="non-terminal residue" evidence="2">
    <location>
        <position position="134"/>
    </location>
</feature>
<gene>
    <name evidence="2" type="ORF">OKA104_LOCUS53026</name>
</gene>
<dbReference type="AlphaFoldDB" id="A0A820R486"/>